<evidence type="ECO:0000313" key="3">
    <source>
        <dbReference type="EMBL" id="RNB79455.1"/>
    </source>
</evidence>
<dbReference type="GO" id="GO:0015074">
    <property type="term" value="P:DNA integration"/>
    <property type="evidence" value="ECO:0007669"/>
    <property type="project" value="InterPro"/>
</dbReference>
<proteinExistence type="predicted"/>
<dbReference type="Gene3D" id="3.30.420.10">
    <property type="entry name" value="Ribonuclease H-like superfamily/Ribonuclease H"/>
    <property type="match status" value="1"/>
</dbReference>
<dbReference type="InterPro" id="IPR025948">
    <property type="entry name" value="HTH-like_dom"/>
</dbReference>
<dbReference type="NCBIfam" id="NF033516">
    <property type="entry name" value="transpos_IS3"/>
    <property type="match status" value="1"/>
</dbReference>
<dbReference type="PANTHER" id="PTHR46889">
    <property type="entry name" value="TRANSPOSASE INSF FOR INSERTION SEQUENCE IS3B-RELATED"/>
    <property type="match status" value="1"/>
</dbReference>
<dbReference type="Pfam" id="PF13333">
    <property type="entry name" value="rve_2"/>
    <property type="match status" value="1"/>
</dbReference>
<dbReference type="SUPFAM" id="SSF53098">
    <property type="entry name" value="Ribonuclease H-like"/>
    <property type="match status" value="1"/>
</dbReference>
<dbReference type="InterPro" id="IPR050900">
    <property type="entry name" value="Transposase_IS3/IS150/IS904"/>
</dbReference>
<dbReference type="Pfam" id="PF00665">
    <property type="entry name" value="rve"/>
    <property type="match status" value="1"/>
</dbReference>
<dbReference type="PROSITE" id="PS50994">
    <property type="entry name" value="INTEGRASE"/>
    <property type="match status" value="1"/>
</dbReference>
<comment type="caution">
    <text evidence="3">The sequence shown here is derived from an EMBL/GenBank/DDBJ whole genome shotgun (WGS) entry which is preliminary data.</text>
</comment>
<dbReference type="PANTHER" id="PTHR46889:SF4">
    <property type="entry name" value="TRANSPOSASE INSO FOR INSERTION SEQUENCE ELEMENT IS911B-RELATED"/>
    <property type="match status" value="1"/>
</dbReference>
<name>A0A3M8CX82_9BACL</name>
<comment type="function">
    <text evidence="1">Involved in the transposition of the insertion sequence.</text>
</comment>
<evidence type="ECO:0000313" key="4">
    <source>
        <dbReference type="Proteomes" id="UP000269573"/>
    </source>
</evidence>
<reference evidence="3 4" key="1">
    <citation type="submission" date="2018-10" db="EMBL/GenBank/DDBJ databases">
        <title>Phylogenomics of Brevibacillus.</title>
        <authorList>
            <person name="Dunlap C."/>
        </authorList>
    </citation>
    <scope>NUCLEOTIDE SEQUENCE [LARGE SCALE GENOMIC DNA]</scope>
    <source>
        <strain evidence="3 4">JCM 15774</strain>
    </source>
</reference>
<feature type="domain" description="Integrase catalytic" evidence="2">
    <location>
        <begin position="145"/>
        <end position="307"/>
    </location>
</feature>
<dbReference type="Pfam" id="PF13276">
    <property type="entry name" value="HTH_21"/>
    <property type="match status" value="1"/>
</dbReference>
<accession>A0A3M8CX82</accession>
<dbReference type="InterPro" id="IPR012337">
    <property type="entry name" value="RNaseH-like_sf"/>
</dbReference>
<protein>
    <submittedName>
        <fullName evidence="3">IS3 family transposase</fullName>
    </submittedName>
</protein>
<dbReference type="Proteomes" id="UP000269573">
    <property type="component" value="Unassembled WGS sequence"/>
</dbReference>
<gene>
    <name evidence="3" type="ORF">EDM59_27580</name>
</gene>
<evidence type="ECO:0000259" key="2">
    <source>
        <dbReference type="PROSITE" id="PS50994"/>
    </source>
</evidence>
<dbReference type="AlphaFoldDB" id="A0A3M8CX82"/>
<sequence length="308" mass="35983">MCSTIEAGESHAKKVLGNLDAGGAAQKYSIIKAVVGEYSVTELCKLFGVSRSGYYAYVKRQNVDRDRPVRDLILSVYTKYDGKYGYRQIQLFLLHDHGVWINHKKVLRLMQEMGLRSRIRRKHRNHYASSEGGRVAENVLQRDFRAQAPNQKWVTDITQYRVKDTWLYVSAIKDLFNNEIVAYHMDVKNDRQLVLQTFTKAFEKTKDVTGLIVHSDQGCQYTSYDYHDMLPTVGAQISMSRRGNCYDNASMESFFSHLKTEGLYPYDIRNLDEAQRRIEEYIQFYNESRPQRKLKKLTPVEYRRQLTA</sequence>
<dbReference type="GO" id="GO:0003676">
    <property type="term" value="F:nucleic acid binding"/>
    <property type="evidence" value="ECO:0007669"/>
    <property type="project" value="InterPro"/>
</dbReference>
<dbReference type="InterPro" id="IPR036397">
    <property type="entry name" value="RNaseH_sf"/>
</dbReference>
<dbReference type="InterPro" id="IPR048020">
    <property type="entry name" value="Transpos_IS3"/>
</dbReference>
<dbReference type="InterPro" id="IPR001584">
    <property type="entry name" value="Integrase_cat-core"/>
</dbReference>
<evidence type="ECO:0000256" key="1">
    <source>
        <dbReference type="ARBA" id="ARBA00002286"/>
    </source>
</evidence>
<organism evidence="3 4">
    <name type="scientific">Brevibacillus nitrificans</name>
    <dbReference type="NCBI Taxonomy" id="651560"/>
    <lineage>
        <taxon>Bacteria</taxon>
        <taxon>Bacillati</taxon>
        <taxon>Bacillota</taxon>
        <taxon>Bacilli</taxon>
        <taxon>Bacillales</taxon>
        <taxon>Paenibacillaceae</taxon>
        <taxon>Brevibacillus</taxon>
    </lineage>
</organism>
<dbReference type="EMBL" id="RHHU01000020">
    <property type="protein sequence ID" value="RNB79455.1"/>
    <property type="molecule type" value="Genomic_DNA"/>
</dbReference>
<keyword evidence="4" id="KW-1185">Reference proteome</keyword>